<sequence>MSINYRDLDSWAYWQAPANADEISSIEALQQAFHQAYVPGFPAGIDTAAMDAKLPEVKYVFIGLNSGNAGPIPELFGNFHGKANSGDYRLATITYGTAAWGAFMTDLVPIRESKSSAVTIEEASAQNLLSHLAKLGIPESATLIALGKAVYTALDGHIPTTRHLEQLMHYSLVNGHWNAAAESAKIQAIIAKSN</sequence>
<dbReference type="EMBL" id="JBHTOF010000014">
    <property type="protein sequence ID" value="MFD1464705.1"/>
    <property type="molecule type" value="Genomic_DNA"/>
</dbReference>
<dbReference type="RefSeq" id="WP_125576772.1">
    <property type="nucleotide sequence ID" value="NZ_JBHTOF010000014.1"/>
</dbReference>
<name>A0ABW4DJ64_9LACO</name>
<comment type="caution">
    <text evidence="1">The sequence shown here is derived from an EMBL/GenBank/DDBJ whole genome shotgun (WGS) entry which is preliminary data.</text>
</comment>
<protein>
    <submittedName>
        <fullName evidence="1">Uncharacterized protein</fullName>
    </submittedName>
</protein>
<organism evidence="1 2">
    <name type="scientific">Lapidilactobacillus mulanensis</name>
    <dbReference type="NCBI Taxonomy" id="2485999"/>
    <lineage>
        <taxon>Bacteria</taxon>
        <taxon>Bacillati</taxon>
        <taxon>Bacillota</taxon>
        <taxon>Bacilli</taxon>
        <taxon>Lactobacillales</taxon>
        <taxon>Lactobacillaceae</taxon>
        <taxon>Lapidilactobacillus</taxon>
    </lineage>
</organism>
<gene>
    <name evidence="1" type="ORF">ACFQ4L_01180</name>
</gene>
<dbReference type="Proteomes" id="UP001597244">
    <property type="component" value="Unassembled WGS sequence"/>
</dbReference>
<reference evidence="2" key="1">
    <citation type="journal article" date="2019" name="Int. J. Syst. Evol. Microbiol.">
        <title>The Global Catalogue of Microorganisms (GCM) 10K type strain sequencing project: providing services to taxonomists for standard genome sequencing and annotation.</title>
        <authorList>
            <consortium name="The Broad Institute Genomics Platform"/>
            <consortium name="The Broad Institute Genome Sequencing Center for Infectious Disease"/>
            <person name="Wu L."/>
            <person name="Ma J."/>
        </authorList>
    </citation>
    <scope>NUCLEOTIDE SEQUENCE [LARGE SCALE GENOMIC DNA]</scope>
    <source>
        <strain evidence="2">CCM 8951</strain>
    </source>
</reference>
<proteinExistence type="predicted"/>
<accession>A0ABW4DJ64</accession>
<evidence type="ECO:0000313" key="2">
    <source>
        <dbReference type="Proteomes" id="UP001597244"/>
    </source>
</evidence>
<evidence type="ECO:0000313" key="1">
    <source>
        <dbReference type="EMBL" id="MFD1464705.1"/>
    </source>
</evidence>
<keyword evidence="2" id="KW-1185">Reference proteome</keyword>